<keyword evidence="2" id="KW-0597">Phosphoprotein</keyword>
<evidence type="ECO:0000313" key="7">
    <source>
        <dbReference type="Proteomes" id="UP000823893"/>
    </source>
</evidence>
<dbReference type="SMART" id="SM00387">
    <property type="entry name" value="HATPase_c"/>
    <property type="match status" value="1"/>
</dbReference>
<dbReference type="PANTHER" id="PTHR34220">
    <property type="entry name" value="SENSOR HISTIDINE KINASE YPDA"/>
    <property type="match status" value="1"/>
</dbReference>
<organism evidence="6 7">
    <name type="scientific">Candidatus Blautia merdigallinarum</name>
    <dbReference type="NCBI Taxonomy" id="2838495"/>
    <lineage>
        <taxon>Bacteria</taxon>
        <taxon>Bacillati</taxon>
        <taxon>Bacillota</taxon>
        <taxon>Clostridia</taxon>
        <taxon>Lachnospirales</taxon>
        <taxon>Lachnospiraceae</taxon>
        <taxon>Blautia</taxon>
    </lineage>
</organism>
<dbReference type="InterPro" id="IPR050640">
    <property type="entry name" value="Bact_2-comp_sensor_kinase"/>
</dbReference>
<dbReference type="SMART" id="SM00304">
    <property type="entry name" value="HAMP"/>
    <property type="match status" value="1"/>
</dbReference>
<dbReference type="InterPro" id="IPR003594">
    <property type="entry name" value="HATPase_dom"/>
</dbReference>
<dbReference type="Pfam" id="PF00672">
    <property type="entry name" value="HAMP"/>
    <property type="match status" value="1"/>
</dbReference>
<dbReference type="Pfam" id="PF02518">
    <property type="entry name" value="HATPase_c"/>
    <property type="match status" value="1"/>
</dbReference>
<dbReference type="Gene3D" id="3.30.565.10">
    <property type="entry name" value="Histidine kinase-like ATPase, C-terminal domain"/>
    <property type="match status" value="1"/>
</dbReference>
<sequence length="272" mass="30753">MVHFLTRSLQHLARQMEEAGKGDLKTRLQEKGCYETRLLARCYNSMISQIDDLIKKNYVMTLNEKTSRLQALESIINPHFLYNSLQVISSRTLLTGDRQLYKMIEALAANLRYSFREASLVPITLEADYVQNYLLLLRARFDERLTTSIKIEPEVKPLLIPKLALFTLIENSIAHGLESSMKQVNIQLLGEKKGNTLLLSVTDNGPGFSSSRLAEILSWLNTGSSENYGDHIGLRNLNARLKLYFGENAGIHIESIPDVSTTVSIEIILPNE</sequence>
<dbReference type="InterPro" id="IPR036890">
    <property type="entry name" value="HATPase_C_sf"/>
</dbReference>
<evidence type="ECO:0000256" key="3">
    <source>
        <dbReference type="ARBA" id="ARBA00022679"/>
    </source>
</evidence>
<dbReference type="AlphaFoldDB" id="A0A9D2N7S8"/>
<dbReference type="PROSITE" id="PS50885">
    <property type="entry name" value="HAMP"/>
    <property type="match status" value="1"/>
</dbReference>
<comment type="subcellular location">
    <subcellularLocation>
        <location evidence="1">Membrane</location>
    </subcellularLocation>
</comment>
<dbReference type="InterPro" id="IPR010559">
    <property type="entry name" value="Sig_transdc_His_kin_internal"/>
</dbReference>
<reference evidence="6" key="1">
    <citation type="journal article" date="2021" name="PeerJ">
        <title>Extensive microbial diversity within the chicken gut microbiome revealed by metagenomics and culture.</title>
        <authorList>
            <person name="Gilroy R."/>
            <person name="Ravi A."/>
            <person name="Getino M."/>
            <person name="Pursley I."/>
            <person name="Horton D.L."/>
            <person name="Alikhan N.F."/>
            <person name="Baker D."/>
            <person name="Gharbi K."/>
            <person name="Hall N."/>
            <person name="Watson M."/>
            <person name="Adriaenssens E.M."/>
            <person name="Foster-Nyarko E."/>
            <person name="Jarju S."/>
            <person name="Secka A."/>
            <person name="Antonio M."/>
            <person name="Oren A."/>
            <person name="Chaudhuri R.R."/>
            <person name="La Ragione R."/>
            <person name="Hildebrand F."/>
            <person name="Pallen M.J."/>
        </authorList>
    </citation>
    <scope>NUCLEOTIDE SEQUENCE</scope>
    <source>
        <strain evidence="6">ChiSxjej6B18-287</strain>
    </source>
</reference>
<comment type="caution">
    <text evidence="6">The sequence shown here is derived from an EMBL/GenBank/DDBJ whole genome shotgun (WGS) entry which is preliminary data.</text>
</comment>
<gene>
    <name evidence="6" type="ORF">H9935_14485</name>
</gene>
<dbReference type="Proteomes" id="UP000823893">
    <property type="component" value="Unassembled WGS sequence"/>
</dbReference>
<evidence type="ECO:0000259" key="5">
    <source>
        <dbReference type="PROSITE" id="PS50885"/>
    </source>
</evidence>
<evidence type="ECO:0000256" key="4">
    <source>
        <dbReference type="ARBA" id="ARBA00022777"/>
    </source>
</evidence>
<dbReference type="CDD" id="cd06225">
    <property type="entry name" value="HAMP"/>
    <property type="match status" value="1"/>
</dbReference>
<name>A0A9D2N7S8_9FIRM</name>
<dbReference type="Pfam" id="PF06580">
    <property type="entry name" value="His_kinase"/>
    <property type="match status" value="1"/>
</dbReference>
<dbReference type="PANTHER" id="PTHR34220:SF7">
    <property type="entry name" value="SENSOR HISTIDINE KINASE YPDA"/>
    <property type="match status" value="1"/>
</dbReference>
<keyword evidence="3" id="KW-0808">Transferase</keyword>
<protein>
    <submittedName>
        <fullName evidence="6">Histidine kinase</fullName>
    </submittedName>
</protein>
<dbReference type="Gene3D" id="6.10.340.10">
    <property type="match status" value="1"/>
</dbReference>
<dbReference type="EMBL" id="DWWV01000200">
    <property type="protein sequence ID" value="HJC11977.1"/>
    <property type="molecule type" value="Genomic_DNA"/>
</dbReference>
<keyword evidence="4 6" id="KW-0418">Kinase</keyword>
<evidence type="ECO:0000256" key="2">
    <source>
        <dbReference type="ARBA" id="ARBA00022553"/>
    </source>
</evidence>
<proteinExistence type="predicted"/>
<dbReference type="GO" id="GO:0000155">
    <property type="term" value="F:phosphorelay sensor kinase activity"/>
    <property type="evidence" value="ECO:0007669"/>
    <property type="project" value="InterPro"/>
</dbReference>
<dbReference type="GO" id="GO:0016020">
    <property type="term" value="C:membrane"/>
    <property type="evidence" value="ECO:0007669"/>
    <property type="project" value="UniProtKB-SubCell"/>
</dbReference>
<dbReference type="SUPFAM" id="SSF55874">
    <property type="entry name" value="ATPase domain of HSP90 chaperone/DNA topoisomerase II/histidine kinase"/>
    <property type="match status" value="1"/>
</dbReference>
<accession>A0A9D2N7S8</accession>
<feature type="domain" description="HAMP" evidence="5">
    <location>
        <begin position="3"/>
        <end position="55"/>
    </location>
</feature>
<reference evidence="6" key="2">
    <citation type="submission" date="2021-04" db="EMBL/GenBank/DDBJ databases">
        <authorList>
            <person name="Gilroy R."/>
        </authorList>
    </citation>
    <scope>NUCLEOTIDE SEQUENCE</scope>
    <source>
        <strain evidence="6">ChiSxjej6B18-287</strain>
    </source>
</reference>
<dbReference type="InterPro" id="IPR003660">
    <property type="entry name" value="HAMP_dom"/>
</dbReference>
<evidence type="ECO:0000256" key="1">
    <source>
        <dbReference type="ARBA" id="ARBA00004370"/>
    </source>
</evidence>
<evidence type="ECO:0000313" key="6">
    <source>
        <dbReference type="EMBL" id="HJC11977.1"/>
    </source>
</evidence>